<keyword evidence="3 7" id="KW-0547">Nucleotide-binding</keyword>
<comment type="caution">
    <text evidence="7">Lacks conserved residue(s) required for the propagation of feature annotation.</text>
</comment>
<feature type="region of interest" description="Aspartate" evidence="7">
    <location>
        <begin position="196"/>
        <end position="199"/>
    </location>
</feature>
<dbReference type="GO" id="GO:0005737">
    <property type="term" value="C:cytoplasm"/>
    <property type="evidence" value="ECO:0007669"/>
    <property type="project" value="UniProtKB-SubCell"/>
</dbReference>
<protein>
    <recommendedName>
        <fullName evidence="7">Aspartate--tRNA(Asp/Asn) ligase</fullName>
        <ecNumber evidence="7">6.1.1.23</ecNumber>
    </recommendedName>
    <alternativeName>
        <fullName evidence="7">Aspartyl-tRNA synthetase</fullName>
        <shortName evidence="7">AspRS</shortName>
    </alternativeName>
    <alternativeName>
        <fullName evidence="7">Non-discriminating aspartyl-tRNA synthetase</fullName>
        <shortName evidence="7">ND-AspRS</shortName>
    </alternativeName>
</protein>
<dbReference type="InterPro" id="IPR045864">
    <property type="entry name" value="aa-tRNA-synth_II/BPL/LPL"/>
</dbReference>
<dbReference type="Gene3D" id="3.30.1360.30">
    <property type="entry name" value="GAD-like domain"/>
    <property type="match status" value="1"/>
</dbReference>
<feature type="binding site" evidence="7">
    <location>
        <position position="372"/>
    </location>
    <ligand>
        <name>L-aspartate</name>
        <dbReference type="ChEBI" id="CHEBI:29991"/>
    </ligand>
</feature>
<feature type="binding site" evidence="7">
    <location>
        <position position="172"/>
    </location>
    <ligand>
        <name>L-aspartate</name>
        <dbReference type="ChEBI" id="CHEBI:29991"/>
    </ligand>
</feature>
<evidence type="ECO:0000256" key="5">
    <source>
        <dbReference type="ARBA" id="ARBA00022917"/>
    </source>
</evidence>
<dbReference type="EC" id="6.1.1.23" evidence="7"/>
<organism evidence="9 10">
    <name type="scientific">Candidatus Giovannonibacteria bacterium GW2011_GWA2_45_21</name>
    <dbReference type="NCBI Taxonomy" id="1618649"/>
    <lineage>
        <taxon>Bacteria</taxon>
        <taxon>Candidatus Giovannoniibacteriota</taxon>
    </lineage>
</organism>
<dbReference type="PATRIC" id="fig|1618649.3.peg.568"/>
<evidence type="ECO:0000256" key="2">
    <source>
        <dbReference type="ARBA" id="ARBA00022598"/>
    </source>
</evidence>
<comment type="similarity">
    <text evidence="1 7">Belongs to the class-II aminoacyl-tRNA synthetase family. Type 1 subfamily.</text>
</comment>
<evidence type="ECO:0000256" key="3">
    <source>
        <dbReference type="ARBA" id="ARBA00022741"/>
    </source>
</evidence>
<feature type="domain" description="Aminoacyl-transfer RNA synthetases class-II family profile" evidence="8">
    <location>
        <begin position="142"/>
        <end position="451"/>
    </location>
</feature>
<dbReference type="CDD" id="cd00777">
    <property type="entry name" value="AspRS_core"/>
    <property type="match status" value="1"/>
</dbReference>
<proteinExistence type="inferred from homology"/>
<dbReference type="InterPro" id="IPR004524">
    <property type="entry name" value="Asp-tRNA-ligase_1"/>
</dbReference>
<dbReference type="SUPFAM" id="SSF55681">
    <property type="entry name" value="Class II aaRS and biotin synthetases"/>
    <property type="match status" value="1"/>
</dbReference>
<comment type="subcellular location">
    <subcellularLocation>
        <location evidence="7">Cytoplasm</location>
    </subcellularLocation>
</comment>
<gene>
    <name evidence="7" type="primary">aspS</name>
    <name evidence="9" type="ORF">UX06_C0036G0006</name>
</gene>
<dbReference type="PANTHER" id="PTHR22594:SF5">
    <property type="entry name" value="ASPARTATE--TRNA LIGASE, MITOCHONDRIAL"/>
    <property type="match status" value="1"/>
</dbReference>
<accession>A0A0G1Q4X0</accession>
<dbReference type="Proteomes" id="UP000034696">
    <property type="component" value="Unassembled WGS sequence"/>
</dbReference>
<dbReference type="PROSITE" id="PS50862">
    <property type="entry name" value="AA_TRNA_LIGASE_II"/>
    <property type="match status" value="1"/>
</dbReference>
<dbReference type="AlphaFoldDB" id="A0A0G1Q4X0"/>
<dbReference type="InterPro" id="IPR006195">
    <property type="entry name" value="aa-tRNA-synth_II"/>
</dbReference>
<feature type="binding site" evidence="7">
    <location>
        <position position="365"/>
    </location>
    <ligand>
        <name>ATP</name>
        <dbReference type="ChEBI" id="CHEBI:30616"/>
    </ligand>
</feature>
<dbReference type="NCBIfam" id="TIGR00459">
    <property type="entry name" value="aspS_bact"/>
    <property type="match status" value="1"/>
</dbReference>
<dbReference type="EMBL" id="LCKT01000036">
    <property type="protein sequence ID" value="KKU03705.1"/>
    <property type="molecule type" value="Genomic_DNA"/>
</dbReference>
<dbReference type="HAMAP" id="MF_00044">
    <property type="entry name" value="Asp_tRNA_synth_type1"/>
    <property type="match status" value="1"/>
</dbReference>
<evidence type="ECO:0000256" key="7">
    <source>
        <dbReference type="HAMAP-Rule" id="MF_00044"/>
    </source>
</evidence>
<comment type="catalytic activity">
    <reaction evidence="7">
        <text>tRNA(Asx) + L-aspartate + ATP = L-aspartyl-tRNA(Asx) + AMP + diphosphate</text>
        <dbReference type="Rhea" id="RHEA:18349"/>
        <dbReference type="Rhea" id="RHEA-COMP:9710"/>
        <dbReference type="Rhea" id="RHEA-COMP:9711"/>
        <dbReference type="ChEBI" id="CHEBI:29991"/>
        <dbReference type="ChEBI" id="CHEBI:30616"/>
        <dbReference type="ChEBI" id="CHEBI:33019"/>
        <dbReference type="ChEBI" id="CHEBI:78442"/>
        <dbReference type="ChEBI" id="CHEBI:78516"/>
        <dbReference type="ChEBI" id="CHEBI:456215"/>
        <dbReference type="EC" id="6.1.1.23"/>
    </reaction>
</comment>
<dbReference type="InterPro" id="IPR004365">
    <property type="entry name" value="NA-bd_OB_tRNA"/>
</dbReference>
<sequence>MKIDLIETPKYLDKEVELFGWIDVRRDHGKLIFFDLRDRSGKVQLVVTPSDQDLHKIAETLRPEWVIRVAGRITARPDNMKNPNEPTGEIEVKVSVIEVLAESKTPPFDLASDGREINEESRMRYRYLDLRRPRLKKNLVERARVVKFVRDFLTERGFIEIETPILSKSTPEGARDYLVPSRVDAGNFYALPQSPQQYKQLLMVAGLEKYFQIARCFRDEDTRGDRQPEFTQLDLEMSFTSREEILALTEELYLSLVRKLYPEKKLTLDPDGRIPAMTYREVMEKYKSDRPDLRRDKNDPDELAFLFVVDFPAFEWKETEKRWDATHHPFTKPRVENVEQFRQEFKEKPGEMLADQYDFVLNGYEIGGGSIRVHDPELLRAVFEALGNKTEDIEAQFGHIFEAFRYGVPPHGGIAPGIDRFVMILMGEPNIREVIAFPKTGDGRDLMMGAPSKVSKDQLKELGIEIRKKK</sequence>
<dbReference type="InterPro" id="IPR004115">
    <property type="entry name" value="GAD-like_sf"/>
</dbReference>
<dbReference type="GO" id="GO:0005524">
    <property type="term" value="F:ATP binding"/>
    <property type="evidence" value="ECO:0007669"/>
    <property type="project" value="UniProtKB-UniRule"/>
</dbReference>
<keyword evidence="4 7" id="KW-0067">ATP-binding</keyword>
<dbReference type="GO" id="GO:0006422">
    <property type="term" value="P:aspartyl-tRNA aminoacylation"/>
    <property type="evidence" value="ECO:0007669"/>
    <property type="project" value="UniProtKB-UniRule"/>
</dbReference>
<dbReference type="Pfam" id="PF00152">
    <property type="entry name" value="tRNA-synt_2"/>
    <property type="match status" value="1"/>
</dbReference>
<comment type="function">
    <text evidence="7">Aspartyl-tRNA synthetase with relaxed tRNA specificity since it is able to aspartylate not only its cognate tRNA(Asp) but also tRNA(Asn). Reaction proceeds in two steps: L-aspartate is first activated by ATP to form Asp-AMP and then transferred to the acceptor end of tRNA(Asp/Asn).</text>
</comment>
<feature type="binding site" evidence="7">
    <location>
        <begin position="417"/>
        <end position="420"/>
    </location>
    <ligand>
        <name>ATP</name>
        <dbReference type="ChEBI" id="CHEBI:30616"/>
    </ligand>
</feature>
<name>A0A0G1Q4X0_9BACT</name>
<keyword evidence="6 7" id="KW-0030">Aminoacyl-tRNA synthetase</keyword>
<dbReference type="PRINTS" id="PR01042">
    <property type="entry name" value="TRNASYNTHASP"/>
</dbReference>
<evidence type="ECO:0000259" key="8">
    <source>
        <dbReference type="PROSITE" id="PS50862"/>
    </source>
</evidence>
<dbReference type="Gene3D" id="3.30.930.10">
    <property type="entry name" value="Bira Bifunctional Protein, Domain 2"/>
    <property type="match status" value="2"/>
</dbReference>
<feature type="binding site" evidence="7">
    <location>
        <position position="218"/>
    </location>
    <ligand>
        <name>L-aspartate</name>
        <dbReference type="ChEBI" id="CHEBI:29991"/>
    </ligand>
</feature>
<feature type="site" description="Important for tRNA non-discrimination" evidence="7">
    <location>
        <position position="28"/>
    </location>
</feature>
<dbReference type="InterPro" id="IPR002312">
    <property type="entry name" value="Asp/Asn-tRNA-synth_IIb"/>
</dbReference>
<dbReference type="GO" id="GO:0004815">
    <property type="term" value="F:aspartate-tRNA ligase activity"/>
    <property type="evidence" value="ECO:0007669"/>
    <property type="project" value="UniProtKB-UniRule"/>
</dbReference>
<reference evidence="9 10" key="1">
    <citation type="journal article" date="2015" name="Nature">
        <title>rRNA introns, odd ribosomes, and small enigmatic genomes across a large radiation of phyla.</title>
        <authorList>
            <person name="Brown C.T."/>
            <person name="Hug L.A."/>
            <person name="Thomas B.C."/>
            <person name="Sharon I."/>
            <person name="Castelle C.J."/>
            <person name="Singh A."/>
            <person name="Wilkins M.J."/>
            <person name="Williams K.H."/>
            <person name="Banfield J.F."/>
        </authorList>
    </citation>
    <scope>NUCLEOTIDE SEQUENCE [LARGE SCALE GENOMIC DNA]</scope>
</reference>
<feature type="binding site" evidence="7">
    <location>
        <position position="227"/>
    </location>
    <ligand>
        <name>ATP</name>
        <dbReference type="ChEBI" id="CHEBI:30616"/>
    </ligand>
</feature>
<dbReference type="InterPro" id="IPR047089">
    <property type="entry name" value="Asp-tRNA-ligase_1_N"/>
</dbReference>
<evidence type="ECO:0000256" key="4">
    <source>
        <dbReference type="ARBA" id="ARBA00022840"/>
    </source>
</evidence>
<dbReference type="GO" id="GO:0003676">
    <property type="term" value="F:nucleic acid binding"/>
    <property type="evidence" value="ECO:0007669"/>
    <property type="project" value="InterPro"/>
</dbReference>
<comment type="subunit">
    <text evidence="7">Homodimer.</text>
</comment>
<comment type="caution">
    <text evidence="9">The sequence shown here is derived from an EMBL/GenBank/DDBJ whole genome shotgun (WGS) entry which is preliminary data.</text>
</comment>
<keyword evidence="7" id="KW-0963">Cytoplasm</keyword>
<feature type="binding site" evidence="7">
    <location>
        <position position="327"/>
    </location>
    <ligand>
        <name>L-aspartate</name>
        <dbReference type="ChEBI" id="CHEBI:29991"/>
    </ligand>
</feature>
<dbReference type="InterPro" id="IPR004364">
    <property type="entry name" value="Aa-tRNA-synt_II"/>
</dbReference>
<dbReference type="Pfam" id="PF01336">
    <property type="entry name" value="tRNA_anti-codon"/>
    <property type="match status" value="1"/>
</dbReference>
<dbReference type="CDD" id="cd04317">
    <property type="entry name" value="EcAspRS_like_N"/>
    <property type="match status" value="1"/>
</dbReference>
<dbReference type="SUPFAM" id="SSF50249">
    <property type="entry name" value="Nucleic acid-binding proteins"/>
    <property type="match status" value="1"/>
</dbReference>
<evidence type="ECO:0000313" key="9">
    <source>
        <dbReference type="EMBL" id="KKU03705.1"/>
    </source>
</evidence>
<dbReference type="InterPro" id="IPR012340">
    <property type="entry name" value="NA-bd_OB-fold"/>
</dbReference>
<dbReference type="InterPro" id="IPR047090">
    <property type="entry name" value="AspRS_core"/>
</dbReference>
<evidence type="ECO:0000256" key="1">
    <source>
        <dbReference type="ARBA" id="ARBA00006303"/>
    </source>
</evidence>
<dbReference type="GO" id="GO:0050560">
    <property type="term" value="F:aspartate-tRNA(Asn) ligase activity"/>
    <property type="evidence" value="ECO:0007669"/>
    <property type="project" value="UniProtKB-EC"/>
</dbReference>
<feature type="binding site" evidence="7">
    <location>
        <begin position="218"/>
        <end position="220"/>
    </location>
    <ligand>
        <name>ATP</name>
        <dbReference type="ChEBI" id="CHEBI:30616"/>
    </ligand>
</feature>
<keyword evidence="2 7" id="KW-0436">Ligase</keyword>
<dbReference type="PANTHER" id="PTHR22594">
    <property type="entry name" value="ASPARTYL/LYSYL-TRNA SYNTHETASE"/>
    <property type="match status" value="1"/>
</dbReference>
<keyword evidence="5 7" id="KW-0648">Protein biosynthesis</keyword>
<dbReference type="Gene3D" id="2.40.50.140">
    <property type="entry name" value="Nucleic acid-binding proteins"/>
    <property type="match status" value="1"/>
</dbReference>
<evidence type="ECO:0000313" key="10">
    <source>
        <dbReference type="Proteomes" id="UP000034696"/>
    </source>
</evidence>
<evidence type="ECO:0000256" key="6">
    <source>
        <dbReference type="ARBA" id="ARBA00023146"/>
    </source>
</evidence>